<gene>
    <name evidence="1" type="ORF">TG4357_03585</name>
</gene>
<evidence type="ECO:0000313" key="2">
    <source>
        <dbReference type="Proteomes" id="UP000051587"/>
    </source>
</evidence>
<dbReference type="RefSeq" id="WP_158509096.1">
    <property type="nucleotide sequence ID" value="NZ_CP051181.1"/>
</dbReference>
<reference evidence="1 2" key="1">
    <citation type="submission" date="2015-09" db="EMBL/GenBank/DDBJ databases">
        <authorList>
            <consortium name="Swine Surveillance"/>
        </authorList>
    </citation>
    <scope>NUCLEOTIDE SEQUENCE [LARGE SCALE GENOMIC DNA]</scope>
    <source>
        <strain evidence="1 2">CECT 4357</strain>
    </source>
</reference>
<protein>
    <submittedName>
        <fullName evidence="1">Uncharacterized protein</fullName>
    </submittedName>
</protein>
<sequence>MRTAQNSMADRNQGDLPVFCDRPMILSILTETGISDCFSIEWLLDRFEQRRTPA</sequence>
<keyword evidence="2" id="KW-1185">Reference proteome</keyword>
<dbReference type="Proteomes" id="UP000051587">
    <property type="component" value="Unassembled WGS sequence"/>
</dbReference>
<proteinExistence type="predicted"/>
<accession>A0A0P1FKG6</accession>
<evidence type="ECO:0000313" key="1">
    <source>
        <dbReference type="EMBL" id="CUH68443.1"/>
    </source>
</evidence>
<organism evidence="1 2">
    <name type="scientific">Thalassovita gelatinovora</name>
    <name type="common">Thalassobius gelatinovorus</name>
    <dbReference type="NCBI Taxonomy" id="53501"/>
    <lineage>
        <taxon>Bacteria</taxon>
        <taxon>Pseudomonadati</taxon>
        <taxon>Pseudomonadota</taxon>
        <taxon>Alphaproteobacteria</taxon>
        <taxon>Rhodobacterales</taxon>
        <taxon>Roseobacteraceae</taxon>
        <taxon>Thalassovita</taxon>
    </lineage>
</organism>
<name>A0A0P1FKG6_THAGE</name>
<dbReference type="EMBL" id="CYSA01000028">
    <property type="protein sequence ID" value="CUH68443.1"/>
    <property type="molecule type" value="Genomic_DNA"/>
</dbReference>
<dbReference type="STRING" id="53501.SAMN04488043_10646"/>
<dbReference type="AlphaFoldDB" id="A0A0P1FKG6"/>